<dbReference type="InterPro" id="IPR053160">
    <property type="entry name" value="MFS_DHA3_Transporter"/>
</dbReference>
<accession>A0A0S1SRK9</accession>
<dbReference type="PROSITE" id="PS00216">
    <property type="entry name" value="SUGAR_TRANSPORT_1"/>
    <property type="match status" value="1"/>
</dbReference>
<keyword evidence="2 5" id="KW-0812">Transmembrane</keyword>
<accession>A0A0S1SHI7</accession>
<dbReference type="Gene3D" id="1.20.1250.20">
    <property type="entry name" value="MFS general substrate transporter like domains"/>
    <property type="match status" value="1"/>
</dbReference>
<dbReference type="Pfam" id="PF07690">
    <property type="entry name" value="MFS_1"/>
    <property type="match status" value="1"/>
</dbReference>
<dbReference type="KEGG" id="prf:PeribacterA2_0748"/>
<dbReference type="AlphaFoldDB" id="A0A0S1SLM4"/>
<feature type="transmembrane region" description="Helical" evidence="5">
    <location>
        <begin position="12"/>
        <end position="34"/>
    </location>
</feature>
<feature type="transmembrane region" description="Helical" evidence="5">
    <location>
        <begin position="363"/>
        <end position="387"/>
    </location>
</feature>
<dbReference type="SUPFAM" id="SSF103473">
    <property type="entry name" value="MFS general substrate transporter"/>
    <property type="match status" value="1"/>
</dbReference>
<accession>A0A0S1SPB6</accession>
<protein>
    <submittedName>
        <fullName evidence="7">Major facilitator superfamily permease</fullName>
    </submittedName>
</protein>
<reference evidence="7 8" key="2">
    <citation type="journal article" date="2016" name="PeerJ">
        <title>Analysis of five complete genome sequences for members of the class Peribacteria in the recently recognized Peregrinibacteria bacterial phylum.</title>
        <authorList>
            <person name="Anantharaman K."/>
            <person name="Brown C.T."/>
            <person name="Burstein D."/>
            <person name="Castelle C.J."/>
            <person name="Probst A.J."/>
            <person name="Thomas B.C."/>
            <person name="Williams K.H."/>
            <person name="Banfield J.F."/>
        </authorList>
    </citation>
    <scope>NUCLEOTIDE SEQUENCE [LARGE SCALE GENOMIC DNA]</scope>
    <source>
        <strain evidence="7">RIFOXYD1_FULL_PER-ii_59_16</strain>
    </source>
</reference>
<evidence type="ECO:0000256" key="3">
    <source>
        <dbReference type="ARBA" id="ARBA00022989"/>
    </source>
</evidence>
<feature type="transmembrane region" description="Helical" evidence="5">
    <location>
        <begin position="77"/>
        <end position="102"/>
    </location>
</feature>
<evidence type="ECO:0000256" key="4">
    <source>
        <dbReference type="ARBA" id="ARBA00023136"/>
    </source>
</evidence>
<organism evidence="7 8">
    <name type="scientific">Candidatus Peribacter riflensis</name>
    <dbReference type="NCBI Taxonomy" id="1735162"/>
    <lineage>
        <taxon>Bacteria</taxon>
        <taxon>Candidatus Peregrinibacteriota</taxon>
        <taxon>Candidatus Peribacteria</taxon>
        <taxon>Candidatus Peribacterales</taxon>
        <taxon>Candidatus Peribacteraceae</taxon>
        <taxon>Candidatus Peribacter</taxon>
    </lineage>
</organism>
<reference evidence="8" key="1">
    <citation type="submission" date="2015-10" db="EMBL/GenBank/DDBJ databases">
        <title>Analysis of five complete genome sequences for members of the class Peribacteria in the recently recognized Peregrinibacteria bacterial phylum.</title>
        <authorList>
            <person name="Anantharaman K."/>
            <person name="Brown C.T."/>
            <person name="Burstein D."/>
            <person name="Castelle C.J."/>
            <person name="Probst A.J."/>
            <person name="Thomas B.C."/>
            <person name="Williams K.H."/>
            <person name="Banfield J.F."/>
        </authorList>
    </citation>
    <scope>NUCLEOTIDE SEQUENCE [LARGE SCALE GENOMIC DNA]</scope>
</reference>
<keyword evidence="4 5" id="KW-0472">Membrane</keyword>
<dbReference type="InterPro" id="IPR005829">
    <property type="entry name" value="Sugar_transporter_CS"/>
</dbReference>
<dbReference type="InterPro" id="IPR036259">
    <property type="entry name" value="MFS_trans_sf"/>
</dbReference>
<dbReference type="PANTHER" id="PTHR23530:SF1">
    <property type="entry name" value="PERMEASE, MAJOR FACILITATOR SUPERFAMILY-RELATED"/>
    <property type="match status" value="1"/>
</dbReference>
<dbReference type="InterPro" id="IPR020846">
    <property type="entry name" value="MFS_dom"/>
</dbReference>
<feature type="transmembrane region" description="Helical" evidence="5">
    <location>
        <begin position="249"/>
        <end position="267"/>
    </location>
</feature>
<dbReference type="PROSITE" id="PS50850">
    <property type="entry name" value="MFS"/>
    <property type="match status" value="1"/>
</dbReference>
<evidence type="ECO:0000313" key="8">
    <source>
        <dbReference type="Proteomes" id="UP000069135"/>
    </source>
</evidence>
<evidence type="ECO:0000313" key="7">
    <source>
        <dbReference type="EMBL" id="ALM13420.1"/>
    </source>
</evidence>
<keyword evidence="3 5" id="KW-1133">Transmembrane helix</keyword>
<dbReference type="Proteomes" id="UP000069135">
    <property type="component" value="Chromosome"/>
</dbReference>
<comment type="subcellular location">
    <subcellularLocation>
        <location evidence="1">Membrane</location>
        <topology evidence="1">Multi-pass membrane protein</topology>
    </subcellularLocation>
</comment>
<evidence type="ECO:0000256" key="1">
    <source>
        <dbReference type="ARBA" id="ARBA00004141"/>
    </source>
</evidence>
<sequence>MSSDMHDLRSNIWKLYVLSATATFGFALPILIPFQQEHGLTLREAFMLQAVYSIILVVLEVPSGYAADRWGRRNTILLGSFALFLGMLTYAVTGGFWGFLVAEALLAVGSSFHSGTTEALTYDTLAALGEEKRYLKVNGLQGFFALGSKTVTSLLVGFLAAVSLRLPFWADIALFGSAIVLSFTLTEPDRLIMKETQHLKAMGRIFMHALVHNKVLRALIILFTVVATIDLQIFWFLQGYQLEIGLPMLYFGVTNAVMCLVGALAYKEAHRLGKKAERLSSLFGIAIVLLLTCFGLAAVSSLWGLVFFVIEGMAFGVFDPLMSNLINRHTTSDVRATVLSIRSFVSRLFFAILTPFLGHMADVWSLSTAFLLAGGIGMAALAVTFVMTRKARA</sequence>
<gene>
    <name evidence="7" type="ORF">PeribacterD1_0749</name>
</gene>
<dbReference type="GO" id="GO:0016020">
    <property type="term" value="C:membrane"/>
    <property type="evidence" value="ECO:0007669"/>
    <property type="project" value="UniProtKB-SubCell"/>
</dbReference>
<feature type="domain" description="Major facilitator superfamily (MFS) profile" evidence="6">
    <location>
        <begin position="1"/>
        <end position="392"/>
    </location>
</feature>
<feature type="transmembrane region" description="Helical" evidence="5">
    <location>
        <begin position="338"/>
        <end position="357"/>
    </location>
</feature>
<accession>A0A0S1SW18</accession>
<dbReference type="STRING" id="1735162.PeribacterB2_0749"/>
<evidence type="ECO:0000256" key="2">
    <source>
        <dbReference type="ARBA" id="ARBA00022692"/>
    </source>
</evidence>
<feature type="transmembrane region" description="Helical" evidence="5">
    <location>
        <begin position="46"/>
        <end position="65"/>
    </location>
</feature>
<evidence type="ECO:0000256" key="5">
    <source>
        <dbReference type="SAM" id="Phobius"/>
    </source>
</evidence>
<dbReference type="EMBL" id="CP013065">
    <property type="protein sequence ID" value="ALM13420.1"/>
    <property type="molecule type" value="Genomic_DNA"/>
</dbReference>
<accession>A0A0S1SLM4</accession>
<feature type="transmembrane region" description="Helical" evidence="5">
    <location>
        <begin position="215"/>
        <end position="237"/>
    </location>
</feature>
<feature type="transmembrane region" description="Helical" evidence="5">
    <location>
        <begin position="279"/>
        <end position="299"/>
    </location>
</feature>
<proteinExistence type="predicted"/>
<feature type="transmembrane region" description="Helical" evidence="5">
    <location>
        <begin position="142"/>
        <end position="162"/>
    </location>
</feature>
<dbReference type="InterPro" id="IPR011701">
    <property type="entry name" value="MFS"/>
</dbReference>
<dbReference type="GO" id="GO:0022857">
    <property type="term" value="F:transmembrane transporter activity"/>
    <property type="evidence" value="ECO:0007669"/>
    <property type="project" value="InterPro"/>
</dbReference>
<dbReference type="PANTHER" id="PTHR23530">
    <property type="entry name" value="TRANSPORT PROTEIN-RELATED"/>
    <property type="match status" value="1"/>
</dbReference>
<evidence type="ECO:0000259" key="6">
    <source>
        <dbReference type="PROSITE" id="PS50850"/>
    </source>
</evidence>
<name>A0A0S1SLM4_9BACT</name>
<feature type="transmembrane region" description="Helical" evidence="5">
    <location>
        <begin position="305"/>
        <end position="326"/>
    </location>
</feature>